<comment type="similarity">
    <text evidence="1">Belongs to the pseudouridine synthase RluA family.</text>
</comment>
<dbReference type="OMA" id="FGTSGIM"/>
<dbReference type="Proteomes" id="UP000030755">
    <property type="component" value="Unassembled WGS sequence"/>
</dbReference>
<organism evidence="3 4">
    <name type="scientific">Rozella allomycis (strain CSF55)</name>
    <dbReference type="NCBI Taxonomy" id="988480"/>
    <lineage>
        <taxon>Eukaryota</taxon>
        <taxon>Fungi</taxon>
        <taxon>Fungi incertae sedis</taxon>
        <taxon>Cryptomycota</taxon>
        <taxon>Cryptomycota incertae sedis</taxon>
        <taxon>Rozella</taxon>
    </lineage>
</organism>
<dbReference type="Gene3D" id="3.30.2350.10">
    <property type="entry name" value="Pseudouridine synthase"/>
    <property type="match status" value="1"/>
</dbReference>
<reference evidence="3 4" key="1">
    <citation type="journal article" date="2013" name="Curr. Biol.">
        <title>Shared signatures of parasitism and phylogenomics unite Cryptomycota and microsporidia.</title>
        <authorList>
            <person name="James T.Y."/>
            <person name="Pelin A."/>
            <person name="Bonen L."/>
            <person name="Ahrendt S."/>
            <person name="Sain D."/>
            <person name="Corradi N."/>
            <person name="Stajich J.E."/>
        </authorList>
    </citation>
    <scope>NUCLEOTIDE SEQUENCE [LARGE SCALE GENOMIC DNA]</scope>
    <source>
        <strain evidence="3 4">CSF55</strain>
    </source>
</reference>
<protein>
    <submittedName>
        <fullName evidence="3">Pseudouridine synthase, RsuA/RluB/C/D/E/F domain-containing protein</fullName>
    </submittedName>
</protein>
<dbReference type="HOGENOM" id="CLU_016902_10_0_1"/>
<dbReference type="InterPro" id="IPR020103">
    <property type="entry name" value="PsdUridine_synth_cat_dom_sf"/>
</dbReference>
<dbReference type="AlphaFoldDB" id="A0A075AWT6"/>
<dbReference type="GO" id="GO:0009982">
    <property type="term" value="F:pseudouridine synthase activity"/>
    <property type="evidence" value="ECO:0007669"/>
    <property type="project" value="InterPro"/>
</dbReference>
<dbReference type="OrthoDB" id="428658at2759"/>
<dbReference type="InterPro" id="IPR006145">
    <property type="entry name" value="PsdUridine_synth_RsuA/RluA"/>
</dbReference>
<evidence type="ECO:0000313" key="4">
    <source>
        <dbReference type="Proteomes" id="UP000030755"/>
    </source>
</evidence>
<sequence length="261" mass="30403">MCYTVKKEQDRIIIKRQMDILYKDEDYIVVDKLYDLKIDLNSKASESDHLNNPNLADIMRRAFPYLINEKVYLVHQLDHATSGAICIALHKKAARYASKLFERRSVLKVYEAIVVGHVGFTENHVCIKIARDENHPIAMKVVEEETPESKRCETLVEFVNHGHIFIDGNNREVSFVRLYPKTGRQHQLRLTMKSLVGDYIYETGGGQRERMMLHAKELILPFDKRSHINPGEFNKNGLTGFRKIQDFSRSHKRHLQITLLN</sequence>
<proteinExistence type="inferred from homology"/>
<evidence type="ECO:0000259" key="2">
    <source>
        <dbReference type="Pfam" id="PF00849"/>
    </source>
</evidence>
<feature type="domain" description="Pseudouridine synthase RsuA/RluA-like" evidence="2">
    <location>
        <begin position="26"/>
        <end position="193"/>
    </location>
</feature>
<gene>
    <name evidence="3" type="ORF">O9G_001131</name>
</gene>
<dbReference type="InterPro" id="IPR050188">
    <property type="entry name" value="RluA_PseudoU_synthase"/>
</dbReference>
<dbReference type="PANTHER" id="PTHR21600:SF87">
    <property type="entry name" value="RNA PSEUDOURIDYLATE SYNTHASE DOMAIN-CONTAINING PROTEIN 1"/>
    <property type="match status" value="1"/>
</dbReference>
<dbReference type="CDD" id="cd02869">
    <property type="entry name" value="PseudoU_synth_RluA_like"/>
    <property type="match status" value="1"/>
</dbReference>
<dbReference type="Pfam" id="PF00849">
    <property type="entry name" value="PseudoU_synth_2"/>
    <property type="match status" value="1"/>
</dbReference>
<dbReference type="SUPFAM" id="SSF55120">
    <property type="entry name" value="Pseudouridine synthase"/>
    <property type="match status" value="1"/>
</dbReference>
<dbReference type="PANTHER" id="PTHR21600">
    <property type="entry name" value="MITOCHONDRIAL RNA PSEUDOURIDINE SYNTHASE"/>
    <property type="match status" value="1"/>
</dbReference>
<accession>A0A075AWT6</accession>
<evidence type="ECO:0000313" key="3">
    <source>
        <dbReference type="EMBL" id="EPZ33162.1"/>
    </source>
</evidence>
<dbReference type="STRING" id="988480.A0A075AWT6"/>
<dbReference type="GO" id="GO:0000455">
    <property type="term" value="P:enzyme-directed rRNA pseudouridine synthesis"/>
    <property type="evidence" value="ECO:0007669"/>
    <property type="project" value="TreeGrafter"/>
</dbReference>
<keyword evidence="4" id="KW-1185">Reference proteome</keyword>
<dbReference type="GO" id="GO:0003723">
    <property type="term" value="F:RNA binding"/>
    <property type="evidence" value="ECO:0007669"/>
    <property type="project" value="InterPro"/>
</dbReference>
<evidence type="ECO:0000256" key="1">
    <source>
        <dbReference type="ARBA" id="ARBA00010876"/>
    </source>
</evidence>
<name>A0A075AWT6_ROZAC</name>
<dbReference type="EMBL" id="KE561071">
    <property type="protein sequence ID" value="EPZ33162.1"/>
    <property type="molecule type" value="Genomic_DNA"/>
</dbReference>